<feature type="transmembrane region" description="Helical" evidence="1">
    <location>
        <begin position="12"/>
        <end position="32"/>
    </location>
</feature>
<evidence type="ECO:0008006" key="4">
    <source>
        <dbReference type="Google" id="ProtNLM"/>
    </source>
</evidence>
<name>A0A1V9G923_9BACT</name>
<dbReference type="PANTHER" id="PTHR37692:SF1">
    <property type="entry name" value="DUF420 DOMAIN-CONTAINING PROTEIN"/>
    <property type="match status" value="1"/>
</dbReference>
<keyword evidence="1" id="KW-0472">Membrane</keyword>
<sequence>MLPPVLAKNDKKATWLILVFSVIVFVAVSVLTRVKLEVDLGFDVHFFAKLNAIINSVVSLLLLAGLMVVKQGKYQLHKRIMITALVLSVIFLVSYICHHLLAGETKFGDINHDGIVSDAEKALAGPKRIFYFIILSTHIPLAGIILPFVLYTAYRALIGEWPKHIKLARITWPIWLYVSVTGVLVYLLISPYY</sequence>
<dbReference type="AlphaFoldDB" id="A0A1V9G923"/>
<dbReference type="PANTHER" id="PTHR37692">
    <property type="entry name" value="HYPOTHETICAL MEMBRANE SPANNING PROTEIN"/>
    <property type="match status" value="1"/>
</dbReference>
<evidence type="ECO:0000313" key="2">
    <source>
        <dbReference type="EMBL" id="OQP67151.1"/>
    </source>
</evidence>
<dbReference type="STRING" id="1703345.A3860_01975"/>
<feature type="transmembrane region" description="Helical" evidence="1">
    <location>
        <begin position="52"/>
        <end position="69"/>
    </location>
</feature>
<feature type="transmembrane region" description="Helical" evidence="1">
    <location>
        <begin position="129"/>
        <end position="153"/>
    </location>
</feature>
<keyword evidence="3" id="KW-1185">Reference proteome</keyword>
<comment type="caution">
    <text evidence="2">The sequence shown here is derived from an EMBL/GenBank/DDBJ whole genome shotgun (WGS) entry which is preliminary data.</text>
</comment>
<evidence type="ECO:0000256" key="1">
    <source>
        <dbReference type="SAM" id="Phobius"/>
    </source>
</evidence>
<dbReference type="OrthoDB" id="9811380at2"/>
<dbReference type="RefSeq" id="WP_081144846.1">
    <property type="nucleotide sequence ID" value="NZ_LVYD01000001.1"/>
</dbReference>
<proteinExistence type="predicted"/>
<protein>
    <recommendedName>
        <fullName evidence="4">DUF420 domain-containing protein</fullName>
    </recommendedName>
</protein>
<accession>A0A1V9G923</accession>
<feature type="transmembrane region" description="Helical" evidence="1">
    <location>
        <begin position="174"/>
        <end position="192"/>
    </location>
</feature>
<dbReference type="InterPro" id="IPR007352">
    <property type="entry name" value="DUF420"/>
</dbReference>
<dbReference type="Proteomes" id="UP000192796">
    <property type="component" value="Unassembled WGS sequence"/>
</dbReference>
<reference evidence="2 3" key="1">
    <citation type="submission" date="2016-03" db="EMBL/GenBank/DDBJ databases">
        <title>Niastella vici sp. nov., isolated from farmland soil.</title>
        <authorList>
            <person name="Chen L."/>
            <person name="Wang D."/>
            <person name="Yang S."/>
            <person name="Wang G."/>
        </authorList>
    </citation>
    <scope>NUCLEOTIDE SEQUENCE [LARGE SCALE GENOMIC DNA]</scope>
    <source>
        <strain evidence="2 3">DJ57</strain>
    </source>
</reference>
<dbReference type="Pfam" id="PF04238">
    <property type="entry name" value="DUF420"/>
    <property type="match status" value="1"/>
</dbReference>
<keyword evidence="1" id="KW-1133">Transmembrane helix</keyword>
<keyword evidence="1" id="KW-0812">Transmembrane</keyword>
<evidence type="ECO:0000313" key="3">
    <source>
        <dbReference type="Proteomes" id="UP000192796"/>
    </source>
</evidence>
<feature type="transmembrane region" description="Helical" evidence="1">
    <location>
        <begin position="81"/>
        <end position="101"/>
    </location>
</feature>
<organism evidence="2 3">
    <name type="scientific">Niastella vici</name>
    <dbReference type="NCBI Taxonomy" id="1703345"/>
    <lineage>
        <taxon>Bacteria</taxon>
        <taxon>Pseudomonadati</taxon>
        <taxon>Bacteroidota</taxon>
        <taxon>Chitinophagia</taxon>
        <taxon>Chitinophagales</taxon>
        <taxon>Chitinophagaceae</taxon>
        <taxon>Niastella</taxon>
    </lineage>
</organism>
<dbReference type="EMBL" id="LVYD01000001">
    <property type="protein sequence ID" value="OQP67151.1"/>
    <property type="molecule type" value="Genomic_DNA"/>
</dbReference>
<gene>
    <name evidence="2" type="ORF">A3860_01975</name>
</gene>